<comment type="caution">
    <text evidence="3">The sequence shown here is derived from an EMBL/GenBank/DDBJ whole genome shotgun (WGS) entry which is preliminary data.</text>
</comment>
<feature type="region of interest" description="Disordered" evidence="1">
    <location>
        <begin position="124"/>
        <end position="172"/>
    </location>
</feature>
<reference evidence="3" key="1">
    <citation type="journal article" date="2020" name="Nat. Commun.">
        <title>Large-scale genome sequencing of mycorrhizal fungi provides insights into the early evolution of symbiotic traits.</title>
        <authorList>
            <person name="Miyauchi S."/>
            <person name="Kiss E."/>
            <person name="Kuo A."/>
            <person name="Drula E."/>
            <person name="Kohler A."/>
            <person name="Sanchez-Garcia M."/>
            <person name="Morin E."/>
            <person name="Andreopoulos B."/>
            <person name="Barry K.W."/>
            <person name="Bonito G."/>
            <person name="Buee M."/>
            <person name="Carver A."/>
            <person name="Chen C."/>
            <person name="Cichocki N."/>
            <person name="Clum A."/>
            <person name="Culley D."/>
            <person name="Crous P.W."/>
            <person name="Fauchery L."/>
            <person name="Girlanda M."/>
            <person name="Hayes R.D."/>
            <person name="Keri Z."/>
            <person name="LaButti K."/>
            <person name="Lipzen A."/>
            <person name="Lombard V."/>
            <person name="Magnuson J."/>
            <person name="Maillard F."/>
            <person name="Murat C."/>
            <person name="Nolan M."/>
            <person name="Ohm R.A."/>
            <person name="Pangilinan J."/>
            <person name="Pereira M.F."/>
            <person name="Perotto S."/>
            <person name="Peter M."/>
            <person name="Pfister S."/>
            <person name="Riley R."/>
            <person name="Sitrit Y."/>
            <person name="Stielow J.B."/>
            <person name="Szollosi G."/>
            <person name="Zifcakova L."/>
            <person name="Stursova M."/>
            <person name="Spatafora J.W."/>
            <person name="Tedersoo L."/>
            <person name="Vaario L.M."/>
            <person name="Yamada A."/>
            <person name="Yan M."/>
            <person name="Wang P."/>
            <person name="Xu J."/>
            <person name="Bruns T."/>
            <person name="Baldrian P."/>
            <person name="Vilgalys R."/>
            <person name="Dunand C."/>
            <person name="Henrissat B."/>
            <person name="Grigoriev I.V."/>
            <person name="Hibbett D."/>
            <person name="Nagy L.G."/>
            <person name="Martin F.M."/>
        </authorList>
    </citation>
    <scope>NUCLEOTIDE SEQUENCE</scope>
    <source>
        <strain evidence="3">UP504</strain>
    </source>
</reference>
<organism evidence="3 4">
    <name type="scientific">Hydnum rufescens UP504</name>
    <dbReference type="NCBI Taxonomy" id="1448309"/>
    <lineage>
        <taxon>Eukaryota</taxon>
        <taxon>Fungi</taxon>
        <taxon>Dikarya</taxon>
        <taxon>Basidiomycota</taxon>
        <taxon>Agaricomycotina</taxon>
        <taxon>Agaricomycetes</taxon>
        <taxon>Cantharellales</taxon>
        <taxon>Hydnaceae</taxon>
        <taxon>Hydnum</taxon>
    </lineage>
</organism>
<keyword evidence="2" id="KW-0812">Transmembrane</keyword>
<evidence type="ECO:0000313" key="4">
    <source>
        <dbReference type="Proteomes" id="UP000886523"/>
    </source>
</evidence>
<gene>
    <name evidence="3" type="ORF">BS47DRAFT_1397605</name>
</gene>
<keyword evidence="2" id="KW-1133">Transmembrane helix</keyword>
<accession>A0A9P6DN81</accession>
<dbReference type="Proteomes" id="UP000886523">
    <property type="component" value="Unassembled WGS sequence"/>
</dbReference>
<feature type="transmembrane region" description="Helical" evidence="2">
    <location>
        <begin position="219"/>
        <end position="243"/>
    </location>
</feature>
<feature type="compositionally biased region" description="Basic and acidic residues" evidence="1">
    <location>
        <begin position="14"/>
        <end position="32"/>
    </location>
</feature>
<evidence type="ECO:0000256" key="1">
    <source>
        <dbReference type="SAM" id="MobiDB-lite"/>
    </source>
</evidence>
<protein>
    <submittedName>
        <fullName evidence="3">Uncharacterized protein</fullName>
    </submittedName>
</protein>
<keyword evidence="4" id="KW-1185">Reference proteome</keyword>
<sequence length="250" mass="27786">MQKMLASRQRRTCQPREEENHRPTEEDHRPIGRGEPSTYGRGELPVYGLRGIVRPVEEENHSDQQKRKTIGLFEEENRSQTRMLPNVSEVGDDENDHNDDSADKAADELTKMAWMIMPWLTPKSHHKVHGSPPHHDLLLQPDVISPGSPSEDIFVQGSKSHPPSPSAPYSHQSLSPNQNSWCFCGTFKEPSGPSGRHSSSHECSEHGSHDLQPALTTSLLALMTSLLTLMISIPTLVTTLLTLGPSPMLS</sequence>
<feature type="region of interest" description="Disordered" evidence="1">
    <location>
        <begin position="1"/>
        <end position="102"/>
    </location>
</feature>
<proteinExistence type="predicted"/>
<keyword evidence="2" id="KW-0472">Membrane</keyword>
<evidence type="ECO:0000256" key="2">
    <source>
        <dbReference type="SAM" id="Phobius"/>
    </source>
</evidence>
<feature type="compositionally biased region" description="Basic and acidic residues" evidence="1">
    <location>
        <begin position="55"/>
        <end position="66"/>
    </location>
</feature>
<name>A0A9P6DN81_9AGAM</name>
<evidence type="ECO:0000313" key="3">
    <source>
        <dbReference type="EMBL" id="KAF9508701.1"/>
    </source>
</evidence>
<dbReference type="AlphaFoldDB" id="A0A9P6DN81"/>
<dbReference type="EMBL" id="MU129053">
    <property type="protein sequence ID" value="KAF9508701.1"/>
    <property type="molecule type" value="Genomic_DNA"/>
</dbReference>